<accession>A0AAP8HYV5</accession>
<comment type="caution">
    <text evidence="1">The sequence shown here is derived from an EMBL/GenBank/DDBJ whole genome shotgun (WGS) entry which is preliminary data.</text>
</comment>
<protein>
    <submittedName>
        <fullName evidence="1">Uncharacterized protein</fullName>
    </submittedName>
</protein>
<sequence>MKAVTFYLIMVCDFKFILWINCEAELIREEKQKKRRRVRRLGLFAISCRMRRERLNRPTKARKLNILQRSCRPDKRSASGNLAFETVCLFLAGCDVNAPSGIAKLKITRLLSPRYHAAQRCG</sequence>
<dbReference type="AlphaFoldDB" id="A0AAP8HYV5"/>
<gene>
    <name evidence="1" type="ORF">CWS33_17195</name>
</gene>
<evidence type="ECO:0000313" key="2">
    <source>
        <dbReference type="Proteomes" id="UP000233549"/>
    </source>
</evidence>
<name>A0AAP8HYV5_ECOLX</name>
<reference evidence="1 2" key="1">
    <citation type="submission" date="2017-12" db="EMBL/GenBank/DDBJ databases">
        <title>Rapid rising of carbapenem-resistant Enterobacteriaceae(CRE) and emergence of colistin resistance genemcr-1 in CRE in the hospital of Henan, China.</title>
        <authorList>
            <person name="Sun Q."/>
            <person name="Zhang R."/>
            <person name="Li Y."/>
            <person name="Shen Y."/>
            <person name="Zhang Y."/>
            <person name="Yang J."/>
            <person name="Shu L."/>
            <person name="Zhou H."/>
            <person name="Wang Y."/>
            <person name="Wang B."/>
            <person name="Shen Z."/>
        </authorList>
    </citation>
    <scope>NUCLEOTIDE SEQUENCE [LARGE SCALE GENOMIC DNA]</scope>
    <source>
        <strain evidence="1 2">3512</strain>
    </source>
</reference>
<proteinExistence type="predicted"/>
<dbReference type="EMBL" id="PITP01000017">
    <property type="protein sequence ID" value="PKD88232.1"/>
    <property type="molecule type" value="Genomic_DNA"/>
</dbReference>
<evidence type="ECO:0000313" key="1">
    <source>
        <dbReference type="EMBL" id="PKD88232.1"/>
    </source>
</evidence>
<organism evidence="1 2">
    <name type="scientific">Escherichia coli</name>
    <dbReference type="NCBI Taxonomy" id="562"/>
    <lineage>
        <taxon>Bacteria</taxon>
        <taxon>Pseudomonadati</taxon>
        <taxon>Pseudomonadota</taxon>
        <taxon>Gammaproteobacteria</taxon>
        <taxon>Enterobacterales</taxon>
        <taxon>Enterobacteriaceae</taxon>
        <taxon>Escherichia</taxon>
    </lineage>
</organism>
<dbReference type="Proteomes" id="UP000233549">
    <property type="component" value="Unassembled WGS sequence"/>
</dbReference>